<dbReference type="AlphaFoldDB" id="A0A914Z519"/>
<dbReference type="InterPro" id="IPR006135">
    <property type="entry name" value="T3SS_substrate_exporter"/>
</dbReference>
<proteinExistence type="predicted"/>
<dbReference type="Proteomes" id="UP000887577">
    <property type="component" value="Unplaced"/>
</dbReference>
<dbReference type="WBParaSite" id="PSU_v2.g5351.t1">
    <property type="protein sequence ID" value="PSU_v2.g5351.t1"/>
    <property type="gene ID" value="PSU_v2.g5351"/>
</dbReference>
<dbReference type="Pfam" id="PF01312">
    <property type="entry name" value="Bac_export_2"/>
    <property type="match status" value="1"/>
</dbReference>
<accession>A0A914Z519</accession>
<reference evidence="2" key="1">
    <citation type="submission" date="2022-11" db="UniProtKB">
        <authorList>
            <consortium name="WormBaseParasite"/>
        </authorList>
    </citation>
    <scope>IDENTIFICATION</scope>
</reference>
<dbReference type="SUPFAM" id="SSF160544">
    <property type="entry name" value="EscU C-terminal domain-like"/>
    <property type="match status" value="1"/>
</dbReference>
<dbReference type="InterPro" id="IPR029025">
    <property type="entry name" value="T3SS_substrate_exporter_C"/>
</dbReference>
<dbReference type="GO" id="GO:0016020">
    <property type="term" value="C:membrane"/>
    <property type="evidence" value="ECO:0007669"/>
    <property type="project" value="InterPro"/>
</dbReference>
<protein>
    <submittedName>
        <fullName evidence="2">Uncharacterized protein</fullName>
    </submittedName>
</protein>
<evidence type="ECO:0000313" key="2">
    <source>
        <dbReference type="WBParaSite" id="PSU_v2.g5351.t1"/>
    </source>
</evidence>
<sequence length="101" mass="11215">MSAPKVVAKGAGLVALRIREIGAENNVPTLEARRWRERCIDMRRLVNKSRVNYPCRTDFDPVDLVDDGAATARIHTRPVVYLQYCLVDHGVAGGDVYPAHA</sequence>
<dbReference type="GO" id="GO:0009306">
    <property type="term" value="P:protein secretion"/>
    <property type="evidence" value="ECO:0007669"/>
    <property type="project" value="InterPro"/>
</dbReference>
<keyword evidence="1" id="KW-1185">Reference proteome</keyword>
<name>A0A914Z519_9BILA</name>
<evidence type="ECO:0000313" key="1">
    <source>
        <dbReference type="Proteomes" id="UP000887577"/>
    </source>
</evidence>
<organism evidence="1 2">
    <name type="scientific">Panagrolaimus superbus</name>
    <dbReference type="NCBI Taxonomy" id="310955"/>
    <lineage>
        <taxon>Eukaryota</taxon>
        <taxon>Metazoa</taxon>
        <taxon>Ecdysozoa</taxon>
        <taxon>Nematoda</taxon>
        <taxon>Chromadorea</taxon>
        <taxon>Rhabditida</taxon>
        <taxon>Tylenchina</taxon>
        <taxon>Panagrolaimomorpha</taxon>
        <taxon>Panagrolaimoidea</taxon>
        <taxon>Panagrolaimidae</taxon>
        <taxon>Panagrolaimus</taxon>
    </lineage>
</organism>
<dbReference type="Gene3D" id="3.40.1690.10">
    <property type="entry name" value="secretion proteins EscU"/>
    <property type="match status" value="1"/>
</dbReference>